<name>A0A252CF38_9LACT</name>
<comment type="caution">
    <text evidence="1">The sequence shown here is derived from an EMBL/GenBank/DDBJ whole genome shotgun (WGS) entry which is preliminary data.</text>
</comment>
<gene>
    <name evidence="1" type="ORF">BZZ03_00170</name>
</gene>
<reference evidence="1 2" key="1">
    <citation type="submission" date="2017-02" db="EMBL/GenBank/DDBJ databases">
        <authorList>
            <person name="Peterson S.W."/>
        </authorList>
    </citation>
    <scope>NUCLEOTIDE SEQUENCE [LARGE SCALE GENOMIC DNA]</scope>
    <source>
        <strain evidence="1">159469</strain>
    </source>
</reference>
<evidence type="ECO:0000313" key="2">
    <source>
        <dbReference type="Proteomes" id="UP000194606"/>
    </source>
</evidence>
<proteinExistence type="predicted"/>
<dbReference type="AlphaFoldDB" id="A0A252CF38"/>
<accession>A0A252CF38</accession>
<evidence type="ECO:0000313" key="1">
    <source>
        <dbReference type="EMBL" id="OUK05171.1"/>
    </source>
</evidence>
<sequence>MKTVKLPGRLAPGIFFGSKAILKNNEVSAVFMEELQKQLAGTQFSFEFTDSKTEDVSKDIEGNTEDSRDKKLANACLLFIEKFVEGLSKQRTSLDFKNGLSCLFLVPDQLEVEFNFFERINELLDEKEVALNYFIMKTSEYLSASKAHAYSVVTDIVLEFSLHRSFLITNSQSFQMGRLKDTLIIFSELFKRDDGFEAGYAYSYKDYSEYGLSSKDLRSTFFAYLSDVKSNNRWLSDAYEESKSQHFYDRWKMLLKDIAYPHSYYQYYLYKEKPFDFNQALENYGEMQSAQALGKIQDSHLPFITAALNAVQFGELISFADSNREEIKDELNYKEERNIVKPTLAYETFGKNGKAFYQL</sequence>
<dbReference type="EMBL" id="MUIZ01000001">
    <property type="protein sequence ID" value="OUK05171.1"/>
    <property type="molecule type" value="Genomic_DNA"/>
</dbReference>
<dbReference type="Proteomes" id="UP000194606">
    <property type="component" value="Unassembled WGS sequence"/>
</dbReference>
<dbReference type="RefSeq" id="WP_086581872.1">
    <property type="nucleotide sequence ID" value="NZ_MUIZ01000001.1"/>
</dbReference>
<protein>
    <submittedName>
        <fullName evidence="1">Uncharacterized protein</fullName>
    </submittedName>
</protein>
<organism evidence="1 2">
    <name type="scientific">Lactococcus petauri</name>
    <dbReference type="NCBI Taxonomy" id="1940789"/>
    <lineage>
        <taxon>Bacteria</taxon>
        <taxon>Bacillati</taxon>
        <taxon>Bacillota</taxon>
        <taxon>Bacilli</taxon>
        <taxon>Lactobacillales</taxon>
        <taxon>Streptococcaceae</taxon>
        <taxon>Lactococcus</taxon>
    </lineage>
</organism>